<evidence type="ECO:0000313" key="2">
    <source>
        <dbReference type="Proteomes" id="UP000054703"/>
    </source>
</evidence>
<accession>A0A0W0Z1G9</accession>
<sequence length="120" mass="13481">MLTKQFALTLAFQKSIVQGTCMRSVHKAMGSPKDHITYCSIPAEAGLLPAYGEMTKFSSNCNKAYLSMQQRSIENLAPRQENRNVSHRIEPLRSEPYTQAYLQFAKLGQNTMVFEQCSAA</sequence>
<evidence type="ECO:0000313" key="1">
    <source>
        <dbReference type="EMBL" id="KTD62996.1"/>
    </source>
</evidence>
<dbReference type="AlphaFoldDB" id="A0A0W0Z1G9"/>
<protein>
    <submittedName>
        <fullName evidence="1">Uncharacterized protein</fullName>
    </submittedName>
</protein>
<comment type="caution">
    <text evidence="1">The sequence shown here is derived from an EMBL/GenBank/DDBJ whole genome shotgun (WGS) entry which is preliminary data.</text>
</comment>
<dbReference type="Proteomes" id="UP000054703">
    <property type="component" value="Unassembled WGS sequence"/>
</dbReference>
<proteinExistence type="predicted"/>
<dbReference type="EMBL" id="LNYU01000032">
    <property type="protein sequence ID" value="KTD62996.1"/>
    <property type="molecule type" value="Genomic_DNA"/>
</dbReference>
<gene>
    <name evidence="1" type="ORF">Lsan_1656</name>
</gene>
<name>A0A0W0Z1G9_9GAMM</name>
<reference evidence="1 2" key="1">
    <citation type="submission" date="2015-11" db="EMBL/GenBank/DDBJ databases">
        <title>Genomic analysis of 38 Legionella species identifies large and diverse effector repertoires.</title>
        <authorList>
            <person name="Burstein D."/>
            <person name="Amaro F."/>
            <person name="Zusman T."/>
            <person name="Lifshitz Z."/>
            <person name="Cohen O."/>
            <person name="Gilbert J.A."/>
            <person name="Pupko T."/>
            <person name="Shuman H.A."/>
            <person name="Segal G."/>
        </authorList>
    </citation>
    <scope>NUCLEOTIDE SEQUENCE [LARGE SCALE GENOMIC DNA]</scope>
    <source>
        <strain evidence="1 2">SC-63-C7</strain>
    </source>
</reference>
<organism evidence="1 2">
    <name type="scientific">Legionella santicrucis</name>
    <dbReference type="NCBI Taxonomy" id="45074"/>
    <lineage>
        <taxon>Bacteria</taxon>
        <taxon>Pseudomonadati</taxon>
        <taxon>Pseudomonadota</taxon>
        <taxon>Gammaproteobacteria</taxon>
        <taxon>Legionellales</taxon>
        <taxon>Legionellaceae</taxon>
        <taxon>Legionella</taxon>
    </lineage>
</organism>
<dbReference type="PATRIC" id="fig|45074.5.peg.1757"/>
<keyword evidence="2" id="KW-1185">Reference proteome</keyword>